<reference evidence="13 14" key="1">
    <citation type="submission" date="2019-12" db="EMBL/GenBank/DDBJ databases">
        <title>Chromosome-level assembly of the Caenorhabditis remanei genome.</title>
        <authorList>
            <person name="Teterina A.A."/>
            <person name="Willis J.H."/>
            <person name="Phillips P.C."/>
        </authorList>
    </citation>
    <scope>NUCLEOTIDE SEQUENCE [LARGE SCALE GENOMIC DNA]</scope>
    <source>
        <strain evidence="13 14">PX506</strain>
        <tissue evidence="13">Whole organism</tissue>
    </source>
</reference>
<evidence type="ECO:0000256" key="12">
    <source>
        <dbReference type="SAM" id="Phobius"/>
    </source>
</evidence>
<dbReference type="GeneID" id="9802620"/>
<evidence type="ECO:0000256" key="3">
    <source>
        <dbReference type="ARBA" id="ARBA00012132"/>
    </source>
</evidence>
<proteinExistence type="inferred from homology"/>
<keyword evidence="5 12" id="KW-0812">Transmembrane</keyword>
<evidence type="ECO:0000313" key="14">
    <source>
        <dbReference type="Proteomes" id="UP000483820"/>
    </source>
</evidence>
<feature type="transmembrane region" description="Helical" evidence="12">
    <location>
        <begin position="725"/>
        <end position="744"/>
    </location>
</feature>
<dbReference type="PANTHER" id="PTHR13205">
    <property type="entry name" value="TRANSMEMBRANE PROTEIN 15-RELATED"/>
    <property type="match status" value="1"/>
</dbReference>
<keyword evidence="4" id="KW-0808">Transferase</keyword>
<feature type="transmembrane region" description="Helical" evidence="12">
    <location>
        <begin position="694"/>
        <end position="713"/>
    </location>
</feature>
<keyword evidence="7" id="KW-0256">Endoplasmic reticulum</keyword>
<dbReference type="CTD" id="9802620"/>
<sequence length="820" mass="92613">MSSIELPQLMDDNLITRRKKILQAIEDIRGKKSEIAQALRELGVGKPQENETVKENMKQLLAAFDAISAQETQYMDILKTIVGIHEQATLDIAKDFEEKIQKDAQKLKEKKEKQQEEEENAEDENAEKSPEELANSEVMAELQEALLELKKVSEAAVAASELNEKLVERLQLTKKKKSAMMEVRAKKAKDLDEEAARARAEVMERINKMAALKKTTGRQEKELKELQKQCLQLGLQLGVEDNHEIDPNAELAVLDDNQRVPMIPETHEKAELNEEEKEKRREEIRENIKKEMEKKEQVTVLIREKLASMGARHKRLQQIRKMLEKHEEQKEQLEATIAASQTGEGIPLTPEARLPSQEEENPESAPIATSEAGEVDDEDEHVTEKSLDDILANAKANLSNLTAMRERLEHIKETGGADLNEEDVQLLQQLEDVALDSEESQQPPIQKLSSQADLIMCKESEESEEKNIEAAVRASFHKIFQPKPLILFESQRNLLNQARRAAVEEMIRKIDEKRTFMFFRMFGDEYGSLVIVAIVSTAAIVAFSSILRKRPVIINAVFAVVISLAILTFSSFVNRSILETIELLYRMVIGPHDSWNRVYMVAFWLANVAISIIFCVYVTSTGRSSTVHRKFFHLTVSLIYISGILLDPLFSWLCAWLWLCIFVLLELLRYLNVPPWGTVLNEHLLIFKDAQDSELLLTPIYLLVGIFLPLMWSGTGGESSFEPKLAHFAGVAAVGIGDSMAAIVGSKWGNTKWTGSRKSLEGTLAMLFSMLTFLFVTNFFIQEASSTISIIVASLVASVLEAFLNSMDNFVLPAVTYFIL</sequence>
<dbReference type="RefSeq" id="XP_053587311.1">
    <property type="nucleotide sequence ID" value="XM_053727734.1"/>
</dbReference>
<evidence type="ECO:0000313" key="13">
    <source>
        <dbReference type="EMBL" id="KAF1761930.1"/>
    </source>
</evidence>
<feature type="transmembrane region" description="Helical" evidence="12">
    <location>
        <begin position="787"/>
        <end position="804"/>
    </location>
</feature>
<dbReference type="GO" id="GO:0004168">
    <property type="term" value="F:dolichol kinase activity"/>
    <property type="evidence" value="ECO:0007669"/>
    <property type="project" value="UniProtKB-EC"/>
</dbReference>
<feature type="coiled-coil region" evidence="10">
    <location>
        <begin position="181"/>
        <end position="229"/>
    </location>
</feature>
<comment type="subcellular location">
    <subcellularLocation>
        <location evidence="1">Endoplasmic reticulum membrane</location>
        <topology evidence="1">Multi-pass membrane protein</topology>
    </subcellularLocation>
</comment>
<evidence type="ECO:0000256" key="10">
    <source>
        <dbReference type="SAM" id="Coils"/>
    </source>
</evidence>
<name>A0A6A5H279_CAERE</name>
<evidence type="ECO:0000256" key="4">
    <source>
        <dbReference type="ARBA" id="ARBA00022679"/>
    </source>
</evidence>
<evidence type="ECO:0000256" key="8">
    <source>
        <dbReference type="ARBA" id="ARBA00022989"/>
    </source>
</evidence>
<comment type="caution">
    <text evidence="13">The sequence shown here is derived from an EMBL/GenBank/DDBJ whole genome shotgun (WGS) entry which is preliminary data.</text>
</comment>
<dbReference type="Proteomes" id="UP000483820">
    <property type="component" value="Chromosome III"/>
</dbReference>
<dbReference type="EC" id="2.7.1.108" evidence="3"/>
<evidence type="ECO:0000256" key="11">
    <source>
        <dbReference type="SAM" id="MobiDB-lite"/>
    </source>
</evidence>
<dbReference type="KEGG" id="crq:GCK72_010189"/>
<organism evidence="13 14">
    <name type="scientific">Caenorhabditis remanei</name>
    <name type="common">Caenorhabditis vulgaris</name>
    <dbReference type="NCBI Taxonomy" id="31234"/>
    <lineage>
        <taxon>Eukaryota</taxon>
        <taxon>Metazoa</taxon>
        <taxon>Ecdysozoa</taxon>
        <taxon>Nematoda</taxon>
        <taxon>Chromadorea</taxon>
        <taxon>Rhabditida</taxon>
        <taxon>Rhabditina</taxon>
        <taxon>Rhabditomorpha</taxon>
        <taxon>Rhabditoidea</taxon>
        <taxon>Rhabditidae</taxon>
        <taxon>Peloderinae</taxon>
        <taxon>Caenorhabditis</taxon>
    </lineage>
</organism>
<feature type="transmembrane region" description="Helical" evidence="12">
    <location>
        <begin position="526"/>
        <end position="547"/>
    </location>
</feature>
<feature type="region of interest" description="Disordered" evidence="11">
    <location>
        <begin position="107"/>
        <end position="132"/>
    </location>
</feature>
<gene>
    <name evidence="13" type="ORF">GCK72_010189</name>
</gene>
<evidence type="ECO:0000256" key="9">
    <source>
        <dbReference type="ARBA" id="ARBA00023136"/>
    </source>
</evidence>
<accession>A0A6A5H279</accession>
<evidence type="ECO:0000256" key="1">
    <source>
        <dbReference type="ARBA" id="ARBA00004477"/>
    </source>
</evidence>
<feature type="region of interest" description="Disordered" evidence="11">
    <location>
        <begin position="338"/>
        <end position="384"/>
    </location>
</feature>
<dbReference type="GO" id="GO:0043048">
    <property type="term" value="P:dolichyl monophosphate biosynthetic process"/>
    <property type="evidence" value="ECO:0007669"/>
    <property type="project" value="TreeGrafter"/>
</dbReference>
<evidence type="ECO:0000256" key="7">
    <source>
        <dbReference type="ARBA" id="ARBA00022824"/>
    </source>
</evidence>
<feature type="transmembrane region" description="Helical" evidence="12">
    <location>
        <begin position="598"/>
        <end position="619"/>
    </location>
</feature>
<evidence type="ECO:0000256" key="5">
    <source>
        <dbReference type="ARBA" id="ARBA00022692"/>
    </source>
</evidence>
<dbReference type="GO" id="GO:0005789">
    <property type="term" value="C:endoplasmic reticulum membrane"/>
    <property type="evidence" value="ECO:0007669"/>
    <property type="project" value="UniProtKB-SubCell"/>
</dbReference>
<protein>
    <recommendedName>
        <fullName evidence="3">dolichol kinase</fullName>
        <ecNumber evidence="3">2.7.1.108</ecNumber>
    </recommendedName>
</protein>
<feature type="transmembrane region" description="Helical" evidence="12">
    <location>
        <begin position="764"/>
        <end position="781"/>
    </location>
</feature>
<dbReference type="EMBL" id="WUAV01000003">
    <property type="protein sequence ID" value="KAF1761930.1"/>
    <property type="molecule type" value="Genomic_DNA"/>
</dbReference>
<dbReference type="PANTHER" id="PTHR13205:SF15">
    <property type="entry name" value="DOLICHOL KINASE"/>
    <property type="match status" value="1"/>
</dbReference>
<evidence type="ECO:0000256" key="2">
    <source>
        <dbReference type="ARBA" id="ARBA00010794"/>
    </source>
</evidence>
<keyword evidence="8 12" id="KW-1133">Transmembrane helix</keyword>
<comment type="similarity">
    <text evidence="2">Belongs to the polyprenol kinase family.</text>
</comment>
<dbReference type="AlphaFoldDB" id="A0A6A5H279"/>
<keyword evidence="6" id="KW-0418">Kinase</keyword>
<keyword evidence="9 12" id="KW-0472">Membrane</keyword>
<feature type="transmembrane region" description="Helical" evidence="12">
    <location>
        <begin position="554"/>
        <end position="578"/>
    </location>
</feature>
<evidence type="ECO:0000256" key="6">
    <source>
        <dbReference type="ARBA" id="ARBA00022777"/>
    </source>
</evidence>
<keyword evidence="10" id="KW-0175">Coiled coil</keyword>
<feature type="compositionally biased region" description="Acidic residues" evidence="11">
    <location>
        <begin position="115"/>
        <end position="125"/>
    </location>
</feature>
<dbReference type="InterPro" id="IPR032974">
    <property type="entry name" value="Polypren_kinase"/>
</dbReference>